<dbReference type="GO" id="GO:0003755">
    <property type="term" value="F:peptidyl-prolyl cis-trans isomerase activity"/>
    <property type="evidence" value="ECO:0007669"/>
    <property type="project" value="InterPro"/>
</dbReference>
<reference evidence="3" key="2">
    <citation type="journal article" date="2021" name="PeerJ">
        <title>Extensive microbial diversity within the chicken gut microbiome revealed by metagenomics and culture.</title>
        <authorList>
            <person name="Gilroy R."/>
            <person name="Ravi A."/>
            <person name="Getino M."/>
            <person name="Pursley I."/>
            <person name="Horton D.L."/>
            <person name="Alikhan N.F."/>
            <person name="Baker D."/>
            <person name="Gharbi K."/>
            <person name="Hall N."/>
            <person name="Watson M."/>
            <person name="Adriaenssens E.M."/>
            <person name="Foster-Nyarko E."/>
            <person name="Jarju S."/>
            <person name="Secka A."/>
            <person name="Antonio M."/>
            <person name="Oren A."/>
            <person name="Chaudhuri R.R."/>
            <person name="La Ragione R."/>
            <person name="Hildebrand F."/>
            <person name="Pallen M.J."/>
        </authorList>
    </citation>
    <scope>NUCLEOTIDE SEQUENCE</scope>
    <source>
        <strain evidence="3">B3-4054</strain>
    </source>
</reference>
<reference evidence="3" key="1">
    <citation type="submission" date="2020-10" db="EMBL/GenBank/DDBJ databases">
        <authorList>
            <person name="Gilroy R."/>
        </authorList>
    </citation>
    <scope>NUCLEOTIDE SEQUENCE</scope>
    <source>
        <strain evidence="3">B3-4054</strain>
    </source>
</reference>
<accession>A0A9D9EKV4</accession>
<dbReference type="Gene3D" id="1.10.4030.10">
    <property type="entry name" value="Porin chaperone SurA, peptide-binding domain"/>
    <property type="match status" value="1"/>
</dbReference>
<sequence>MSLGFLLFFLLAAAIPAQQADLQPIAMVKLDKNEPITLAQLKTRVAAYEKELGTSMTPQQRQEVLDTLINERLVVQAAEKEGLRITDSDLNRSFNQVLSQQVGRQITEAEFSRMIKEQYNMTLDEFMRSQNGMSLAEYKRFLRSQMIAQQYVLMKRQNDLQNIQGPNDAAIRTYYDLNKQRFFQPDMARLFLVVAEKGNDSAAAEKLVSGIQRELKENPASAEAVRIRAQQAGSGFQAGEIYVNKNETAAMQLGITMQAIMEIFSMEKNTVSGVNETDSNFQCFLVQDKYPAKILEIGDVVQPGTTVTVYEFIRQNLMAQAQSEALSRALLSIINELKTPENYTVLKSGDALTQALSW</sequence>
<dbReference type="SUPFAM" id="SSF109998">
    <property type="entry name" value="Triger factor/SurA peptide-binding domain-like"/>
    <property type="match status" value="1"/>
</dbReference>
<organism evidence="3 4">
    <name type="scientific">Candidatus Avitreponema avistercoris</name>
    <dbReference type="NCBI Taxonomy" id="2840705"/>
    <lineage>
        <taxon>Bacteria</taxon>
        <taxon>Pseudomonadati</taxon>
        <taxon>Spirochaetota</taxon>
        <taxon>Spirochaetia</taxon>
        <taxon>Spirochaetales</taxon>
        <taxon>Candidatus Avitreponema</taxon>
    </lineage>
</organism>
<dbReference type="Pfam" id="PF13145">
    <property type="entry name" value="Rotamase_2"/>
    <property type="match status" value="1"/>
</dbReference>
<evidence type="ECO:0000256" key="1">
    <source>
        <dbReference type="SAM" id="SignalP"/>
    </source>
</evidence>
<keyword evidence="3" id="KW-0413">Isomerase</keyword>
<evidence type="ECO:0000313" key="4">
    <source>
        <dbReference type="Proteomes" id="UP000823616"/>
    </source>
</evidence>
<dbReference type="Proteomes" id="UP000823616">
    <property type="component" value="Unassembled WGS sequence"/>
</dbReference>
<gene>
    <name evidence="3" type="ORF">IAA96_02530</name>
</gene>
<dbReference type="InterPro" id="IPR050245">
    <property type="entry name" value="PrsA_foldase"/>
</dbReference>
<proteinExistence type="predicted"/>
<dbReference type="Gene3D" id="3.10.50.40">
    <property type="match status" value="1"/>
</dbReference>
<feature type="chain" id="PRO_5039199650" evidence="1">
    <location>
        <begin position="20"/>
        <end position="358"/>
    </location>
</feature>
<evidence type="ECO:0000313" key="3">
    <source>
        <dbReference type="EMBL" id="MBO8449961.1"/>
    </source>
</evidence>
<evidence type="ECO:0000259" key="2">
    <source>
        <dbReference type="Pfam" id="PF13145"/>
    </source>
</evidence>
<comment type="caution">
    <text evidence="3">The sequence shown here is derived from an EMBL/GenBank/DDBJ whole genome shotgun (WGS) entry which is preliminary data.</text>
</comment>
<protein>
    <submittedName>
        <fullName evidence="3">Peptidyl-prolyl cis-trans isomerase</fullName>
    </submittedName>
</protein>
<dbReference type="PANTHER" id="PTHR47245">
    <property type="entry name" value="PEPTIDYLPROLYL ISOMERASE"/>
    <property type="match status" value="1"/>
</dbReference>
<feature type="signal peptide" evidence="1">
    <location>
        <begin position="1"/>
        <end position="19"/>
    </location>
</feature>
<dbReference type="Pfam" id="PF13624">
    <property type="entry name" value="SurA_N_3"/>
    <property type="match status" value="1"/>
</dbReference>
<dbReference type="AlphaFoldDB" id="A0A9D9EKV4"/>
<name>A0A9D9EKV4_9SPIR</name>
<dbReference type="InterPro" id="IPR046357">
    <property type="entry name" value="PPIase_dom_sf"/>
</dbReference>
<feature type="domain" description="PpiC" evidence="2">
    <location>
        <begin position="166"/>
        <end position="296"/>
    </location>
</feature>
<keyword evidence="1" id="KW-0732">Signal</keyword>
<dbReference type="EMBL" id="JADIMS010000042">
    <property type="protein sequence ID" value="MBO8449961.1"/>
    <property type="molecule type" value="Genomic_DNA"/>
</dbReference>
<dbReference type="InterPro" id="IPR000297">
    <property type="entry name" value="PPIase_PpiC"/>
</dbReference>
<dbReference type="PANTHER" id="PTHR47245:SF2">
    <property type="entry name" value="PEPTIDYL-PROLYL CIS-TRANS ISOMERASE HP_0175-RELATED"/>
    <property type="match status" value="1"/>
</dbReference>
<dbReference type="InterPro" id="IPR027304">
    <property type="entry name" value="Trigger_fact/SurA_dom_sf"/>
</dbReference>